<evidence type="ECO:0000313" key="1">
    <source>
        <dbReference type="EMBL" id="BAT07861.1"/>
    </source>
</evidence>
<dbReference type="InParanoid" id="A0A0P0XM64"/>
<feature type="non-terminal residue" evidence="1">
    <location>
        <position position="1"/>
    </location>
</feature>
<keyword evidence="2" id="KW-1185">Reference proteome</keyword>
<protein>
    <submittedName>
        <fullName evidence="1">Os09g0382000 protein</fullName>
    </submittedName>
</protein>
<gene>
    <name evidence="1" type="ordered locus">Os09g0382000</name>
    <name evidence="1" type="ORF">OSNPB_090382000</name>
</gene>
<proteinExistence type="predicted"/>
<reference evidence="2" key="1">
    <citation type="journal article" date="2005" name="Nature">
        <title>The map-based sequence of the rice genome.</title>
        <authorList>
            <consortium name="International rice genome sequencing project (IRGSP)"/>
            <person name="Matsumoto T."/>
            <person name="Wu J."/>
            <person name="Kanamori H."/>
            <person name="Katayose Y."/>
            <person name="Fujisawa M."/>
            <person name="Namiki N."/>
            <person name="Mizuno H."/>
            <person name="Yamamoto K."/>
            <person name="Antonio B.A."/>
            <person name="Baba T."/>
            <person name="Sakata K."/>
            <person name="Nagamura Y."/>
            <person name="Aoki H."/>
            <person name="Arikawa K."/>
            <person name="Arita K."/>
            <person name="Bito T."/>
            <person name="Chiden Y."/>
            <person name="Fujitsuka N."/>
            <person name="Fukunaka R."/>
            <person name="Hamada M."/>
            <person name="Harada C."/>
            <person name="Hayashi A."/>
            <person name="Hijishita S."/>
            <person name="Honda M."/>
            <person name="Hosokawa S."/>
            <person name="Ichikawa Y."/>
            <person name="Idonuma A."/>
            <person name="Iijima M."/>
            <person name="Ikeda M."/>
            <person name="Ikeno M."/>
            <person name="Ito K."/>
            <person name="Ito S."/>
            <person name="Ito T."/>
            <person name="Ito Y."/>
            <person name="Ito Y."/>
            <person name="Iwabuchi A."/>
            <person name="Kamiya K."/>
            <person name="Karasawa W."/>
            <person name="Kurita K."/>
            <person name="Katagiri S."/>
            <person name="Kikuta A."/>
            <person name="Kobayashi H."/>
            <person name="Kobayashi N."/>
            <person name="Machita K."/>
            <person name="Maehara T."/>
            <person name="Masukawa M."/>
            <person name="Mizubayashi T."/>
            <person name="Mukai Y."/>
            <person name="Nagasaki H."/>
            <person name="Nagata Y."/>
            <person name="Naito S."/>
            <person name="Nakashima M."/>
            <person name="Nakama Y."/>
            <person name="Nakamichi Y."/>
            <person name="Nakamura M."/>
            <person name="Meguro A."/>
            <person name="Negishi M."/>
            <person name="Ohta I."/>
            <person name="Ohta T."/>
            <person name="Okamoto M."/>
            <person name="Ono N."/>
            <person name="Saji S."/>
            <person name="Sakaguchi M."/>
            <person name="Sakai K."/>
            <person name="Shibata M."/>
            <person name="Shimokawa T."/>
            <person name="Song J."/>
            <person name="Takazaki Y."/>
            <person name="Terasawa K."/>
            <person name="Tsugane M."/>
            <person name="Tsuji K."/>
            <person name="Ueda S."/>
            <person name="Waki K."/>
            <person name="Yamagata H."/>
            <person name="Yamamoto M."/>
            <person name="Yamamoto S."/>
            <person name="Yamane H."/>
            <person name="Yoshiki S."/>
            <person name="Yoshihara R."/>
            <person name="Yukawa K."/>
            <person name="Zhong H."/>
            <person name="Yano M."/>
            <person name="Yuan Q."/>
            <person name="Ouyang S."/>
            <person name="Liu J."/>
            <person name="Jones K.M."/>
            <person name="Gansberger K."/>
            <person name="Moffat K."/>
            <person name="Hill J."/>
            <person name="Bera J."/>
            <person name="Fadrosh D."/>
            <person name="Jin S."/>
            <person name="Johri S."/>
            <person name="Kim M."/>
            <person name="Overton L."/>
            <person name="Reardon M."/>
            <person name="Tsitrin T."/>
            <person name="Vuong H."/>
            <person name="Weaver B."/>
            <person name="Ciecko A."/>
            <person name="Tallon L."/>
            <person name="Jackson J."/>
            <person name="Pai G."/>
            <person name="Aken S.V."/>
            <person name="Utterback T."/>
            <person name="Reidmuller S."/>
            <person name="Feldblyum T."/>
            <person name="Hsiao J."/>
            <person name="Zismann V."/>
            <person name="Iobst S."/>
            <person name="de Vazeille A.R."/>
            <person name="Buell C.R."/>
            <person name="Ying K."/>
            <person name="Li Y."/>
            <person name="Lu T."/>
            <person name="Huang Y."/>
            <person name="Zhao Q."/>
            <person name="Feng Q."/>
            <person name="Zhang L."/>
            <person name="Zhu J."/>
            <person name="Weng Q."/>
            <person name="Mu J."/>
            <person name="Lu Y."/>
            <person name="Fan D."/>
            <person name="Liu Y."/>
            <person name="Guan J."/>
            <person name="Zhang Y."/>
            <person name="Yu S."/>
            <person name="Liu X."/>
            <person name="Zhang Y."/>
            <person name="Hong G."/>
            <person name="Han B."/>
            <person name="Choisne N."/>
            <person name="Demange N."/>
            <person name="Orjeda G."/>
            <person name="Samain S."/>
            <person name="Cattolico L."/>
            <person name="Pelletier E."/>
            <person name="Couloux A."/>
            <person name="Segurens B."/>
            <person name="Wincker P."/>
            <person name="D'Hont A."/>
            <person name="Scarpelli C."/>
            <person name="Weissenbach J."/>
            <person name="Salanoubat M."/>
            <person name="Quetier F."/>
            <person name="Yu Y."/>
            <person name="Kim H.R."/>
            <person name="Rambo T."/>
            <person name="Currie J."/>
            <person name="Collura K."/>
            <person name="Luo M."/>
            <person name="Yang T."/>
            <person name="Ammiraju J.S.S."/>
            <person name="Engler F."/>
            <person name="Soderlund C."/>
            <person name="Wing R.A."/>
            <person name="Palmer L.E."/>
            <person name="de la Bastide M."/>
            <person name="Spiegel L."/>
            <person name="Nascimento L."/>
            <person name="Zutavern T."/>
            <person name="O'Shaughnessy A."/>
            <person name="Dike S."/>
            <person name="Dedhia N."/>
            <person name="Preston R."/>
            <person name="Balija V."/>
            <person name="McCombie W.R."/>
            <person name="Chow T."/>
            <person name="Chen H."/>
            <person name="Chung M."/>
            <person name="Chen C."/>
            <person name="Shaw J."/>
            <person name="Wu H."/>
            <person name="Hsiao K."/>
            <person name="Chao Y."/>
            <person name="Chu M."/>
            <person name="Cheng C."/>
            <person name="Hour A."/>
            <person name="Lee P."/>
            <person name="Lin S."/>
            <person name="Lin Y."/>
            <person name="Liou J."/>
            <person name="Liu S."/>
            <person name="Hsing Y."/>
            <person name="Raghuvanshi S."/>
            <person name="Mohanty A."/>
            <person name="Bharti A.K."/>
            <person name="Gaur A."/>
            <person name="Gupta V."/>
            <person name="Kumar D."/>
            <person name="Ravi V."/>
            <person name="Vij S."/>
            <person name="Kapur A."/>
            <person name="Khurana P."/>
            <person name="Khurana P."/>
            <person name="Khurana J.P."/>
            <person name="Tyagi A.K."/>
            <person name="Gaikwad K."/>
            <person name="Singh A."/>
            <person name="Dalal V."/>
            <person name="Srivastava S."/>
            <person name="Dixit A."/>
            <person name="Pal A.K."/>
            <person name="Ghazi I.A."/>
            <person name="Yadav M."/>
            <person name="Pandit A."/>
            <person name="Bhargava A."/>
            <person name="Sureshbabu K."/>
            <person name="Batra K."/>
            <person name="Sharma T.R."/>
            <person name="Mohapatra T."/>
            <person name="Singh N.K."/>
            <person name="Messing J."/>
            <person name="Nelson A.B."/>
            <person name="Fuks G."/>
            <person name="Kavchok S."/>
            <person name="Keizer G."/>
            <person name="Linton E."/>
            <person name="Llaca V."/>
            <person name="Song R."/>
            <person name="Tanyolac B."/>
            <person name="Young S."/>
            <person name="Ho-Il K."/>
            <person name="Hahn J.H."/>
            <person name="Sangsakoo G."/>
            <person name="Vanavichit A."/>
            <person name="de Mattos Luiz.A.T."/>
            <person name="Zimmer P.D."/>
            <person name="Malone G."/>
            <person name="Dellagostin O."/>
            <person name="de Oliveira A.C."/>
            <person name="Bevan M."/>
            <person name="Bancroft I."/>
            <person name="Minx P."/>
            <person name="Cordum H."/>
            <person name="Wilson R."/>
            <person name="Cheng Z."/>
            <person name="Jin W."/>
            <person name="Jiang J."/>
            <person name="Leong S.A."/>
            <person name="Iwama H."/>
            <person name="Gojobori T."/>
            <person name="Itoh T."/>
            <person name="Niimura Y."/>
            <person name="Fujii Y."/>
            <person name="Habara T."/>
            <person name="Sakai H."/>
            <person name="Sato Y."/>
            <person name="Wilson G."/>
            <person name="Kumar K."/>
            <person name="McCouch S."/>
            <person name="Juretic N."/>
            <person name="Hoen D."/>
            <person name="Wright S."/>
            <person name="Bruskiewich R."/>
            <person name="Bureau T."/>
            <person name="Miyao A."/>
            <person name="Hirochika H."/>
            <person name="Nishikawa T."/>
            <person name="Kadowaki K."/>
            <person name="Sugiura M."/>
            <person name="Burr B."/>
            <person name="Sasaki T."/>
        </authorList>
    </citation>
    <scope>NUCLEOTIDE SEQUENCE [LARGE SCALE GENOMIC DNA]</scope>
    <source>
        <strain evidence="2">cv. Nipponbare</strain>
    </source>
</reference>
<organism evidence="1 2">
    <name type="scientific">Oryza sativa subsp. japonica</name>
    <name type="common">Rice</name>
    <dbReference type="NCBI Taxonomy" id="39947"/>
    <lineage>
        <taxon>Eukaryota</taxon>
        <taxon>Viridiplantae</taxon>
        <taxon>Streptophyta</taxon>
        <taxon>Embryophyta</taxon>
        <taxon>Tracheophyta</taxon>
        <taxon>Spermatophyta</taxon>
        <taxon>Magnoliopsida</taxon>
        <taxon>Liliopsida</taxon>
        <taxon>Poales</taxon>
        <taxon>Poaceae</taxon>
        <taxon>BOP clade</taxon>
        <taxon>Oryzoideae</taxon>
        <taxon>Oryzeae</taxon>
        <taxon>Oryzinae</taxon>
        <taxon>Oryza</taxon>
        <taxon>Oryza sativa</taxon>
    </lineage>
</organism>
<reference evidence="1 2" key="2">
    <citation type="journal article" date="2013" name="Plant Cell Physiol.">
        <title>Rice Annotation Project Database (RAP-DB): an integrative and interactive database for rice genomics.</title>
        <authorList>
            <person name="Sakai H."/>
            <person name="Lee S.S."/>
            <person name="Tanaka T."/>
            <person name="Numa H."/>
            <person name="Kim J."/>
            <person name="Kawahara Y."/>
            <person name="Wakimoto H."/>
            <person name="Yang C.C."/>
            <person name="Iwamoto M."/>
            <person name="Abe T."/>
            <person name="Yamada Y."/>
            <person name="Muto A."/>
            <person name="Inokuchi H."/>
            <person name="Ikemura T."/>
            <person name="Matsumoto T."/>
            <person name="Sasaki T."/>
            <person name="Itoh T."/>
        </authorList>
    </citation>
    <scope>NUCLEOTIDE SEQUENCE [LARGE SCALE GENOMIC DNA]</scope>
    <source>
        <strain evidence="2">cv. Nipponbare</strain>
    </source>
</reference>
<accession>A0A0P0XM64</accession>
<reference evidence="1 2" key="3">
    <citation type="journal article" date="2013" name="Rice">
        <title>Improvement of the Oryza sativa Nipponbare reference genome using next generation sequence and optical map data.</title>
        <authorList>
            <person name="Kawahara Y."/>
            <person name="de la Bastide M."/>
            <person name="Hamilton J.P."/>
            <person name="Kanamori H."/>
            <person name="McCombie W.R."/>
            <person name="Ouyang S."/>
            <person name="Schwartz D.C."/>
            <person name="Tanaka T."/>
            <person name="Wu J."/>
            <person name="Zhou S."/>
            <person name="Childs K.L."/>
            <person name="Davidson R.M."/>
            <person name="Lin H."/>
            <person name="Quesada-Ocampo L."/>
            <person name="Vaillancourt B."/>
            <person name="Sakai H."/>
            <person name="Lee S.S."/>
            <person name="Kim J."/>
            <person name="Numa H."/>
            <person name="Itoh T."/>
            <person name="Buell C.R."/>
            <person name="Matsumoto T."/>
        </authorList>
    </citation>
    <scope>NUCLEOTIDE SEQUENCE [LARGE SCALE GENOMIC DNA]</scope>
    <source>
        <strain evidence="2">cv. Nipponbare</strain>
    </source>
</reference>
<dbReference type="Proteomes" id="UP000059680">
    <property type="component" value="Chromosome 9"/>
</dbReference>
<sequence>ICTQSAAFSLLVQPNRSLTTQILVQHDAVRKEQRLNYSKSTQVQNWSSSASLLGRTKMVKWALGFQAWAPWKSGAQTKVGDRFSFLPRTRGEVARGIGAKGSFPVSPFPPYFSLVCFRFNRERKNPRFPRG</sequence>
<dbReference type="AlphaFoldDB" id="A0A0P0XM64"/>
<dbReference type="Gramene" id="Os09t0382000-01">
    <property type="protein sequence ID" value="Os09t0382000-01"/>
    <property type="gene ID" value="Os09g0382000"/>
</dbReference>
<evidence type="ECO:0000313" key="2">
    <source>
        <dbReference type="Proteomes" id="UP000059680"/>
    </source>
</evidence>
<name>A0A0P0XM64_ORYSJ</name>
<dbReference type="EMBL" id="AP014965">
    <property type="protein sequence ID" value="BAT07861.1"/>
    <property type="molecule type" value="Genomic_DNA"/>
</dbReference>
<dbReference type="PaxDb" id="39947-A0A0P0XM64"/>